<reference evidence="1" key="2">
    <citation type="journal article" date="2022" name="New Phytol.">
        <title>Evolutionary transition to the ectomycorrhizal habit in the genomes of a hyperdiverse lineage of mushroom-forming fungi.</title>
        <authorList>
            <person name="Looney B."/>
            <person name="Miyauchi S."/>
            <person name="Morin E."/>
            <person name="Drula E."/>
            <person name="Courty P.E."/>
            <person name="Kohler A."/>
            <person name="Kuo A."/>
            <person name="LaButti K."/>
            <person name="Pangilinan J."/>
            <person name="Lipzen A."/>
            <person name="Riley R."/>
            <person name="Andreopoulos W."/>
            <person name="He G."/>
            <person name="Johnson J."/>
            <person name="Nolan M."/>
            <person name="Tritt A."/>
            <person name="Barry K.W."/>
            <person name="Grigoriev I.V."/>
            <person name="Nagy L.G."/>
            <person name="Hibbett D."/>
            <person name="Henrissat B."/>
            <person name="Matheny P.B."/>
            <person name="Labbe J."/>
            <person name="Martin F.M."/>
        </authorList>
    </citation>
    <scope>NUCLEOTIDE SEQUENCE</scope>
    <source>
        <strain evidence="1">HHB10654</strain>
    </source>
</reference>
<comment type="caution">
    <text evidence="1">The sequence shown here is derived from an EMBL/GenBank/DDBJ whole genome shotgun (WGS) entry which is preliminary data.</text>
</comment>
<proteinExistence type="predicted"/>
<dbReference type="EMBL" id="MU277282">
    <property type="protein sequence ID" value="KAI0055714.1"/>
    <property type="molecule type" value="Genomic_DNA"/>
</dbReference>
<keyword evidence="1" id="KW-0378">Hydrolase</keyword>
<sequence>MTLFSPRGLVVAFVAASLDGALAFFPNCVGSYLPQAACNTSLSFMERASSIVASFTLTDVVVNLGTSSPGMDYAGIPPYRWWSEALHGVALSPGTFFASSGEFSYATSFPEPINLGATFDDPLVHSVASVISTEARAFSNANRAGLDFFTPNINPFKDPRWGRGQETPGEDPLHISRYVYQLVTGLQGGVGPDPYFKIIANCKHFAGYDLENWNGTNRMAFDAIISTQDLAEFYTPSFQSCVRDAKVGSVMCSYNSVNGIPSCANRYLLQDIIRDYFQLGDDQWITADCNAILNVFDPHNYTTNLAEAAALSIQAGTDLDCGTTYPGILAHAVDQNLVAETDVRTALTRLYGSLVRLGFFDEPSVQPYRQLGWKDVNTPTAQKLAYTAAVEGMVLLKNDGTLPLSKKTKTIAVIGPWANATNQLLGNYEGIAPFLVTPLDGFKAAGFSVKFANGTGISSNDTSGFGAAIAATSHADAIVFVGGIDETIESEGMDRMNITWPGNQLDLIGELAKQGKPLVVIQMGGGQVDDSALKANPAVGAILWGGYPSQSGGAALADVVSGKAAPAGRLPITQYPADYVDQIPMTDMALRPNASTGSPGRTYKWYTGTPIFEFGHGLHYTNFSFSWSSTPAASYDIQTLVSSAKSNNVEFLDAAPLETFKVKVKNTGHIASDYVALLFSNTTAGPSPAPLKQLISYTRVHGVAAGKTAVAALNVTLGAIARVDEQGNSVLFPGTYDIWLDTTGALKHSFHLTGSSVQIATWPQPSSN</sequence>
<dbReference type="Proteomes" id="UP000814140">
    <property type="component" value="Unassembled WGS sequence"/>
</dbReference>
<accession>A0ACB8SGQ6</accession>
<keyword evidence="2" id="KW-1185">Reference proteome</keyword>
<name>A0ACB8SGQ6_9AGAM</name>
<protein>
    <submittedName>
        <fullName evidence="1">Glycoside hydrolase family 3 protein</fullName>
    </submittedName>
</protein>
<organism evidence="1 2">
    <name type="scientific">Artomyces pyxidatus</name>
    <dbReference type="NCBI Taxonomy" id="48021"/>
    <lineage>
        <taxon>Eukaryota</taxon>
        <taxon>Fungi</taxon>
        <taxon>Dikarya</taxon>
        <taxon>Basidiomycota</taxon>
        <taxon>Agaricomycotina</taxon>
        <taxon>Agaricomycetes</taxon>
        <taxon>Russulales</taxon>
        <taxon>Auriscalpiaceae</taxon>
        <taxon>Artomyces</taxon>
    </lineage>
</organism>
<evidence type="ECO:0000313" key="2">
    <source>
        <dbReference type="Proteomes" id="UP000814140"/>
    </source>
</evidence>
<evidence type="ECO:0000313" key="1">
    <source>
        <dbReference type="EMBL" id="KAI0055714.1"/>
    </source>
</evidence>
<reference evidence="1" key="1">
    <citation type="submission" date="2021-03" db="EMBL/GenBank/DDBJ databases">
        <authorList>
            <consortium name="DOE Joint Genome Institute"/>
            <person name="Ahrendt S."/>
            <person name="Looney B.P."/>
            <person name="Miyauchi S."/>
            <person name="Morin E."/>
            <person name="Drula E."/>
            <person name="Courty P.E."/>
            <person name="Chicoki N."/>
            <person name="Fauchery L."/>
            <person name="Kohler A."/>
            <person name="Kuo A."/>
            <person name="Labutti K."/>
            <person name="Pangilinan J."/>
            <person name="Lipzen A."/>
            <person name="Riley R."/>
            <person name="Andreopoulos W."/>
            <person name="He G."/>
            <person name="Johnson J."/>
            <person name="Barry K.W."/>
            <person name="Grigoriev I.V."/>
            <person name="Nagy L."/>
            <person name="Hibbett D."/>
            <person name="Henrissat B."/>
            <person name="Matheny P.B."/>
            <person name="Labbe J."/>
            <person name="Martin F."/>
        </authorList>
    </citation>
    <scope>NUCLEOTIDE SEQUENCE</scope>
    <source>
        <strain evidence="1">HHB10654</strain>
    </source>
</reference>
<gene>
    <name evidence="1" type="ORF">BV25DRAFT_1832936</name>
</gene>